<dbReference type="Gene3D" id="3.40.50.300">
    <property type="entry name" value="P-loop containing nucleotide triphosphate hydrolases"/>
    <property type="match status" value="2"/>
</dbReference>
<gene>
    <name evidence="5" type="ORF">OB951_07105</name>
</gene>
<sequence>MSMNLTKLTNAEYPLSDAREAIDGDNALDPSDPSAYYTAAGNPPGYWIGKGAELVGGKVGTTASSKTVRELINERRNPSNGQYLGDVKLSEGDNGEAPVAGWDLTTRQPKSISILWAFGDKETRDGIDECMRNAAEMTIDYFENEYATTRAGQGGVASVSADGVAGFVFDHYDNRNGDPQPHKHIVISNRVRRSSDKVWTALDGRKIYAGMVEISEVHENLLQDLLTERFGWSWTLKQDHDTKAMVNEVDGVPQELIDAFSSRDAEIEQLLEKKIDEYETSTGKQVGWRMKAELHKEAWLATRKAKPEIQPSLKAKRDHWYQKLGEVAPGIQIDRMLKDVNSRKTSLMHVDAECEDDIARLLLGQLADLTRLAGGADEYLDRQARMSMANTSHAHTVWKRTNVRAEAERLLRGVRIDPTQRVIVANRIADKALSQCVKLTPDRYQVPKDALDNLSIATRQGQSVFEDADLDKYTTVDVLQAERYMIESLDKTVQLGYAPGEGNQWLDQWNKQMSAQGGYPLAPDQQKAAAYVLENPRLVSSIIGPAGTGKTTTMKAVAQAWQARYGSGSVIGLATSKKAVGELKGSIGCESMTIAKLLTINNPERIMASIQREGMLQQRLRNASNPLERLFARIHIAAQRVMDTSGTIRPNQLIIVDEAGMVDTRNLQWVTRLAESRGAKVILTGDPKQLDSVSGAGGMLGYADRHDKCARLTSLWRFTSKSEKWANDPDGPASRRRWEGEAEATLRLREGGDRLDEGSVDKCRQLVDEYMAHDRIHWGEDLDMEEDAYQMCVKWQALGKSTLLIAGTNAQVRDINQRFILERRAQGKSESDPAKLCRLRDNLSVGLGDQIVCRVNAKNILDRSGRSIENNMTFRIIAVGKSGARCMNLADGVICDIPRDWLRKSCEAGYAATVHRSQGMTVDRCAAVFPSDANLPCNLQYVAGSRGKEENHFLFGCKSEEERHVDHMLTGAEEDPREIARTRMLDALLTHTEVMTATETMEQEYKDRYDLKRLLREHDYAAGLIAGPHLLAMLGKSHDKRTVDKIKRSPSFEWLRGVWSRAYMTDAKRATAIISQSLEKKPRKLTVEKAEQAAIRAARGMMPEAGTETGDAFTLDMDAKTDMVEMVRRMMDETSIPYREEPALDSGRGRFTMDERYTPAVQAMLDAHMQSRDDIDQSMFPEWEFLRKTARGIINDDPDLKKKNRPVEPDWAATIAGRLNAGLLDRVNGSVHDNWIGGILPPIRSRKHDAVLDVVRQNERIIETKIDSLEQEARHSGQAWVGRVLAAAGDSDKHLLRDVAVYRAMWGVEDADSPLGERPPAESGRQEQHWANLNGRINHTFTTVKATKTQRMQAYQPIQDKPHVEQTTLETGHERMTTWQTPFQDSSKPSQNGLSQ</sequence>
<dbReference type="EMBL" id="JAOPMH010000007">
    <property type="protein sequence ID" value="MDH7890356.1"/>
    <property type="molecule type" value="Genomic_DNA"/>
</dbReference>
<dbReference type="Pfam" id="PF08751">
    <property type="entry name" value="TrwC"/>
    <property type="match status" value="1"/>
</dbReference>
<name>A0AA43P735_9BIFI</name>
<dbReference type="Proteomes" id="UP001161916">
    <property type="component" value="Unassembled WGS sequence"/>
</dbReference>
<feature type="region of interest" description="Disordered" evidence="3">
    <location>
        <begin position="1359"/>
        <end position="1396"/>
    </location>
</feature>
<dbReference type="SUPFAM" id="SSF52540">
    <property type="entry name" value="P-loop containing nucleoside triphosphate hydrolases"/>
    <property type="match status" value="1"/>
</dbReference>
<evidence type="ECO:0000256" key="1">
    <source>
        <dbReference type="ARBA" id="ARBA00022741"/>
    </source>
</evidence>
<feature type="compositionally biased region" description="Polar residues" evidence="3">
    <location>
        <begin position="1377"/>
        <end position="1396"/>
    </location>
</feature>
<evidence type="ECO:0000313" key="5">
    <source>
        <dbReference type="EMBL" id="MDH7890356.1"/>
    </source>
</evidence>
<dbReference type="SUPFAM" id="SSF55464">
    <property type="entry name" value="Origin of replication-binding domain, RBD-like"/>
    <property type="match status" value="1"/>
</dbReference>
<evidence type="ECO:0000259" key="4">
    <source>
        <dbReference type="SMART" id="SM00382"/>
    </source>
</evidence>
<protein>
    <submittedName>
        <fullName evidence="5">Relaxase domain-containing protein</fullName>
    </submittedName>
</protein>
<evidence type="ECO:0000256" key="3">
    <source>
        <dbReference type="SAM" id="MobiDB-lite"/>
    </source>
</evidence>
<proteinExistence type="predicted"/>
<dbReference type="GO" id="GO:0003678">
    <property type="term" value="F:DNA helicase activity"/>
    <property type="evidence" value="ECO:0007669"/>
    <property type="project" value="UniProtKB-ARBA"/>
</dbReference>
<organism evidence="5 6">
    <name type="scientific">Bifidobacterium catenulatum subsp. kashiwanohense</name>
    <dbReference type="NCBI Taxonomy" id="630129"/>
    <lineage>
        <taxon>Bacteria</taxon>
        <taxon>Bacillati</taxon>
        <taxon>Actinomycetota</taxon>
        <taxon>Actinomycetes</taxon>
        <taxon>Bifidobacteriales</taxon>
        <taxon>Bifidobacteriaceae</taxon>
        <taxon>Bifidobacterium</taxon>
    </lineage>
</organism>
<dbReference type="PANTHER" id="PTHR43788">
    <property type="entry name" value="DNA2/NAM7 HELICASE FAMILY MEMBER"/>
    <property type="match status" value="1"/>
</dbReference>
<reference evidence="5" key="2">
    <citation type="journal article" date="2023" name="Gut Microbes">
        <title>Characterization of Bifidobacterium kashiwanohense that utilizes both milk- and plant-derived oligosaccharides.</title>
        <authorList>
            <person name="Orihara K."/>
            <person name="Yahagi K."/>
            <person name="Saito Y."/>
            <person name="Watanabe Y."/>
            <person name="Sasai T."/>
            <person name="Hara T."/>
            <person name="Tsukuda N."/>
            <person name="Oki K."/>
            <person name="Fujimoto J."/>
            <person name="Matsuki T."/>
        </authorList>
    </citation>
    <scope>NUCLEOTIDE SEQUENCE</scope>
    <source>
        <strain evidence="5">YIT 13062</strain>
    </source>
</reference>
<evidence type="ECO:0000313" key="6">
    <source>
        <dbReference type="Proteomes" id="UP001161916"/>
    </source>
</evidence>
<dbReference type="PANTHER" id="PTHR43788:SF6">
    <property type="entry name" value="DNA HELICASE B"/>
    <property type="match status" value="1"/>
</dbReference>
<reference evidence="5" key="1">
    <citation type="submission" date="2022-09" db="EMBL/GenBank/DDBJ databases">
        <authorList>
            <person name="Orihara K."/>
        </authorList>
    </citation>
    <scope>NUCLEOTIDE SEQUENCE</scope>
    <source>
        <strain evidence="5">YIT 13062</strain>
    </source>
</reference>
<dbReference type="GO" id="GO:0005524">
    <property type="term" value="F:ATP binding"/>
    <property type="evidence" value="ECO:0007669"/>
    <property type="project" value="UniProtKB-KW"/>
</dbReference>
<dbReference type="InterPro" id="IPR014862">
    <property type="entry name" value="TrwC"/>
</dbReference>
<keyword evidence="2" id="KW-0067">ATP-binding</keyword>
<dbReference type="CDD" id="cd18809">
    <property type="entry name" value="SF1_C_RecD"/>
    <property type="match status" value="1"/>
</dbReference>
<feature type="domain" description="AAA+ ATPase" evidence="4">
    <location>
        <begin position="536"/>
        <end position="830"/>
    </location>
</feature>
<comment type="caution">
    <text evidence="5">The sequence shown here is derived from an EMBL/GenBank/DDBJ whole genome shotgun (WGS) entry which is preliminary data.</text>
</comment>
<dbReference type="RefSeq" id="WP_281105895.1">
    <property type="nucleotide sequence ID" value="NZ_JAOPMH010000007.1"/>
</dbReference>
<dbReference type="InterPro" id="IPR027417">
    <property type="entry name" value="P-loop_NTPase"/>
</dbReference>
<keyword evidence="1" id="KW-0547">Nucleotide-binding</keyword>
<dbReference type="Pfam" id="PF13604">
    <property type="entry name" value="AAA_30"/>
    <property type="match status" value="1"/>
</dbReference>
<dbReference type="NCBIfam" id="NF041492">
    <property type="entry name" value="MobF"/>
    <property type="match status" value="1"/>
</dbReference>
<dbReference type="CDD" id="cd17933">
    <property type="entry name" value="DEXSc_RecD-like"/>
    <property type="match status" value="1"/>
</dbReference>
<accession>A0AA43P735</accession>
<evidence type="ECO:0000256" key="2">
    <source>
        <dbReference type="ARBA" id="ARBA00022840"/>
    </source>
</evidence>
<dbReference type="InterPro" id="IPR003593">
    <property type="entry name" value="AAA+_ATPase"/>
</dbReference>
<dbReference type="InterPro" id="IPR050534">
    <property type="entry name" value="Coronavir_polyprotein_1ab"/>
</dbReference>
<dbReference type="SMART" id="SM00382">
    <property type="entry name" value="AAA"/>
    <property type="match status" value="1"/>
</dbReference>